<dbReference type="Proteomes" id="UP000093482">
    <property type="component" value="Unassembled WGS sequence"/>
</dbReference>
<reference evidence="1 2" key="1">
    <citation type="submission" date="2016-07" db="EMBL/GenBank/DDBJ databases">
        <title>Caryophanon latum genome sequencing.</title>
        <authorList>
            <person name="Verma A."/>
            <person name="Pal Y."/>
            <person name="Krishnamurthi S."/>
        </authorList>
    </citation>
    <scope>NUCLEOTIDE SEQUENCE [LARGE SCALE GENOMIC DNA]</scope>
    <source>
        <strain evidence="1 2">DSM 14151</strain>
    </source>
</reference>
<accession>A0A1C0Z2R9</accession>
<proteinExistence type="predicted"/>
<name>A0A1C0Z2R9_9BACL</name>
<sequence length="79" mass="8914">MLHINGSKRAARLLGEKLVPQDPVKRDAGAVRRLEPSPRKASRNTLLPIDWLINTLGENLVNKIIKKIMTLDFLSRLCV</sequence>
<dbReference type="EMBL" id="MATO01000005">
    <property type="protein sequence ID" value="OCS93744.1"/>
    <property type="molecule type" value="Genomic_DNA"/>
</dbReference>
<comment type="caution">
    <text evidence="1">The sequence shown here is derived from an EMBL/GenBank/DDBJ whole genome shotgun (WGS) entry which is preliminary data.</text>
</comment>
<dbReference type="AlphaFoldDB" id="A0A1C0Z2R9"/>
<evidence type="ECO:0000313" key="1">
    <source>
        <dbReference type="EMBL" id="OCS93744.1"/>
    </source>
</evidence>
<protein>
    <submittedName>
        <fullName evidence="1">Uncharacterized protein</fullName>
    </submittedName>
</protein>
<organism evidence="1 2">
    <name type="scientific">Caryophanon latum</name>
    <dbReference type="NCBI Taxonomy" id="33977"/>
    <lineage>
        <taxon>Bacteria</taxon>
        <taxon>Bacillati</taxon>
        <taxon>Bacillota</taxon>
        <taxon>Bacilli</taxon>
        <taxon>Bacillales</taxon>
        <taxon>Caryophanaceae</taxon>
        <taxon>Caryophanon</taxon>
    </lineage>
</organism>
<evidence type="ECO:0000313" key="2">
    <source>
        <dbReference type="Proteomes" id="UP000093482"/>
    </source>
</evidence>
<gene>
    <name evidence="1" type="ORF">A6K76_04390</name>
</gene>
<keyword evidence="2" id="KW-1185">Reference proteome</keyword>